<keyword evidence="2" id="KW-1133">Transmembrane helix</keyword>
<organism evidence="3 4">
    <name type="scientific">Nitzschia inconspicua</name>
    <dbReference type="NCBI Taxonomy" id="303405"/>
    <lineage>
        <taxon>Eukaryota</taxon>
        <taxon>Sar</taxon>
        <taxon>Stramenopiles</taxon>
        <taxon>Ochrophyta</taxon>
        <taxon>Bacillariophyta</taxon>
        <taxon>Bacillariophyceae</taxon>
        <taxon>Bacillariophycidae</taxon>
        <taxon>Bacillariales</taxon>
        <taxon>Bacillariaceae</taxon>
        <taxon>Nitzschia</taxon>
    </lineage>
</organism>
<evidence type="ECO:0000313" key="3">
    <source>
        <dbReference type="EMBL" id="KAG7359909.1"/>
    </source>
</evidence>
<evidence type="ECO:0000256" key="1">
    <source>
        <dbReference type="SAM" id="MobiDB-lite"/>
    </source>
</evidence>
<dbReference type="EMBL" id="JAGRRH010000013">
    <property type="protein sequence ID" value="KAG7359909.1"/>
    <property type="molecule type" value="Genomic_DNA"/>
</dbReference>
<reference evidence="3" key="2">
    <citation type="submission" date="2021-04" db="EMBL/GenBank/DDBJ databases">
        <authorList>
            <person name="Podell S."/>
        </authorList>
    </citation>
    <scope>NUCLEOTIDE SEQUENCE</scope>
    <source>
        <strain evidence="3">Hildebrandi</strain>
    </source>
</reference>
<sequence>MNRKYSAGASYRKKDSRQVPITDLSRNNPDRTKTIQYKTKLLFVGGLLVLVLPQFSWKFFLLESPVPPGYHEAATVLDGNATATTRTTTIRSCSGYDGVLHIASGDQEGAAGTIFFLFVVNQLIYAAMYNLLPWVHLNNVSKYVYDDKVHGTGQTAEFEMLCGKTVSWAFFTDAITNNQHQYPGMPQGTNLSSCRIYVEGNGVWNSYFEPVFYPSDPSCASLPLIRMTYSQIIPSLHVFAPWSVRSWRYGGLPPSLRQLDKSYQEWFAPMRRRAHSIVKQYVRFLPYLHERAVEYNPHSQCLALHIRHSDKANRRKRIPVPRFLPYVEAYYNHQMQQRRDHPKNDVLRSFSIYLATDSSKVIDMIQETWPKEIQSVLQWQKGNVLRSSNTTAVFQLVGGNRHHDTNVQVLTDILAMSRCQYIVHGLSAVSEAVHYLNPLLHNQSVNLDDRKKDIVSVEQFRIIMDRVTNQ</sequence>
<dbReference type="GO" id="GO:0006487">
    <property type="term" value="P:protein N-linked glycosylation"/>
    <property type="evidence" value="ECO:0007669"/>
    <property type="project" value="TreeGrafter"/>
</dbReference>
<feature type="transmembrane region" description="Helical" evidence="2">
    <location>
        <begin position="110"/>
        <end position="132"/>
    </location>
</feature>
<protein>
    <submittedName>
        <fullName evidence="3">Uncharacterized protein</fullName>
    </submittedName>
</protein>
<comment type="caution">
    <text evidence="3">The sequence shown here is derived from an EMBL/GenBank/DDBJ whole genome shotgun (WGS) entry which is preliminary data.</text>
</comment>
<evidence type="ECO:0000313" key="4">
    <source>
        <dbReference type="Proteomes" id="UP000693970"/>
    </source>
</evidence>
<gene>
    <name evidence="3" type="ORF">IV203_035007</name>
</gene>
<proteinExistence type="predicted"/>
<dbReference type="AlphaFoldDB" id="A0A9K3PWQ5"/>
<accession>A0A9K3PWQ5</accession>
<dbReference type="PANTHER" id="PTHR13132">
    <property type="entry name" value="ALPHA- 1,6 -FUCOSYLTRANSFERASE"/>
    <property type="match status" value="1"/>
</dbReference>
<reference evidence="3" key="1">
    <citation type="journal article" date="2021" name="Sci. Rep.">
        <title>Diploid genomic architecture of Nitzschia inconspicua, an elite biomass production diatom.</title>
        <authorList>
            <person name="Oliver A."/>
            <person name="Podell S."/>
            <person name="Pinowska A."/>
            <person name="Traller J.C."/>
            <person name="Smith S.R."/>
            <person name="McClure R."/>
            <person name="Beliaev A."/>
            <person name="Bohutskyi P."/>
            <person name="Hill E.A."/>
            <person name="Rabines A."/>
            <person name="Zheng H."/>
            <person name="Allen L.Z."/>
            <person name="Kuo A."/>
            <person name="Grigoriev I.V."/>
            <person name="Allen A.E."/>
            <person name="Hazlebeck D."/>
            <person name="Allen E.E."/>
        </authorList>
    </citation>
    <scope>NUCLEOTIDE SEQUENCE</scope>
    <source>
        <strain evidence="3">Hildebrandi</strain>
    </source>
</reference>
<feature type="transmembrane region" description="Helical" evidence="2">
    <location>
        <begin position="41"/>
        <end position="60"/>
    </location>
</feature>
<feature type="region of interest" description="Disordered" evidence="1">
    <location>
        <begin position="1"/>
        <end position="27"/>
    </location>
</feature>
<dbReference type="PANTHER" id="PTHR13132:SF29">
    <property type="entry name" value="ALPHA-(1,6)-FUCOSYLTRANSFERASE"/>
    <property type="match status" value="1"/>
</dbReference>
<dbReference type="Proteomes" id="UP000693970">
    <property type="component" value="Unassembled WGS sequence"/>
</dbReference>
<keyword evidence="2" id="KW-0812">Transmembrane</keyword>
<keyword evidence="2" id="KW-0472">Membrane</keyword>
<evidence type="ECO:0000256" key="2">
    <source>
        <dbReference type="SAM" id="Phobius"/>
    </source>
</evidence>
<name>A0A9K3PWQ5_9STRA</name>
<keyword evidence="4" id="KW-1185">Reference proteome</keyword>
<dbReference type="OrthoDB" id="2014825at2759"/>
<dbReference type="GO" id="GO:0046921">
    <property type="term" value="F:alpha-(1-&gt;6)-fucosyltransferase activity"/>
    <property type="evidence" value="ECO:0007669"/>
    <property type="project" value="TreeGrafter"/>
</dbReference>